<dbReference type="RefSeq" id="WP_086349775.1">
    <property type="nucleotide sequence ID" value="NZ_CP147247.1"/>
</dbReference>
<feature type="transmembrane region" description="Helical" evidence="1">
    <location>
        <begin position="410"/>
        <end position="428"/>
    </location>
</feature>
<organism evidence="2">
    <name type="scientific">Candidatus Enterococcus clewellii</name>
    <dbReference type="NCBI Taxonomy" id="1834193"/>
    <lineage>
        <taxon>Bacteria</taxon>
        <taxon>Bacillati</taxon>
        <taxon>Bacillota</taxon>
        <taxon>Bacilli</taxon>
        <taxon>Lactobacillales</taxon>
        <taxon>Enterococcaceae</taxon>
        <taxon>Enterococcus</taxon>
    </lineage>
</organism>
<reference evidence="3" key="2">
    <citation type="submission" date="2017-05" db="EMBL/GenBank/DDBJ databases">
        <authorList>
            <consortium name="The Broad Institute Genomics Platform"/>
            <consortium name="The Broad Institute Genomic Center for Infectious Diseases"/>
            <person name="Earl A."/>
            <person name="Manson A."/>
            <person name="Schwartman J."/>
            <person name="Gilmore M."/>
            <person name="Abouelleil A."/>
            <person name="Cao P."/>
            <person name="Chapman S."/>
            <person name="Cusick C."/>
            <person name="Shea T."/>
            <person name="Young S."/>
            <person name="Neafsey D."/>
            <person name="Nusbaum C."/>
            <person name="Birren B."/>
        </authorList>
    </citation>
    <scope>NUCLEOTIDE SEQUENCE</scope>
    <source>
        <strain evidence="3">9E7_DIV0242</strain>
    </source>
</reference>
<sequence>MNKKKTGLLIGSFLIPFTIVIVIWSLLGVAPFGDNNLLASDLGSQYLPFLNNFKRFVEEGTLTFYSFTNGIGDTIFPLSSYYLLSPFNILALFFSYEELPIAIVWIITLKITCIGGSMFYYLKKTYTDVSAFTWIFSTAFSLCGFVAAYSINFMWLDILILLPLLAIGLQKLWYEKKVTLYVAILFLSIFTNYYMGYMVCIFAVGYSIYLYIKQSAAPSIKGFIQEGKIFFISSLFSGISTSFILLPALEGMLQTKKTDFNLSTFMPLPKFGPSFFSQFGIGTVDFDLRLSHLPTVFSGILILLLFLTYFMLDSIPKKEKKLTLFLVLFLFASFWLELINTIWHMFQSPAGFPYRNTFIFSFLIIKFAYEAFLRLKDGEKLPLKAPIVYTLCLGAGYIFLGFFYQEFVLSYSYAAISLLLIWLYYYLFNHRKMNEEQHPQKKYVSILLCLLVFAELGGNYWISLKAIPFGNQSAFERTYKEQEQALAIIEGEDLFRIKQTIVSEDAGYAEKNNGYNDSILYGYAGISSYTSTLHSETQDSLNALGLYQKNDRRIGYVDDSQVVNFLLNVPYQLSPTENNFRETVDTVGNTTIYKNNEAIGMGFLVPQEFSEVDLITDKPLKNQEELLQAIKSNPDNYFKTTKKISEQVAEDKKSYELNMTPTADGEVYFHLPKMRWSSIESFTINGKVIKPNVYIKTNQLFNLGYFKKDEPIQLVLTSKKNLKLQSMELATLDQAAFDSLVDTQKRKAIDLRWTKKGELFGNISVKQEKQLLYLSVPYDENWLIKVNGEKVEQVKVVGNLMAIPLKEGTYSIAMVYQSVSFYTGGLITLSTLVGFVLFKYWLRVKKKREMQKC</sequence>
<dbReference type="AlphaFoldDB" id="A0A242K541"/>
<feature type="transmembrane region" description="Helical" evidence="1">
    <location>
        <begin position="101"/>
        <end position="122"/>
    </location>
</feature>
<dbReference type="PANTHER" id="PTHR38454:SF1">
    <property type="entry name" value="INTEGRAL MEMBRANE PROTEIN"/>
    <property type="match status" value="1"/>
</dbReference>
<dbReference type="EMBL" id="CP147247">
    <property type="protein sequence ID" value="WYJ90318.1"/>
    <property type="molecule type" value="Genomic_DNA"/>
</dbReference>
<evidence type="ECO:0008006" key="5">
    <source>
        <dbReference type="Google" id="ProtNLM"/>
    </source>
</evidence>
<reference evidence="3" key="3">
    <citation type="submission" date="2024-03" db="EMBL/GenBank/DDBJ databases">
        <title>The Genome Sequence of Enterococcus sp. DIV0242b.</title>
        <authorList>
            <consortium name="The Broad Institute Genomics Platform"/>
            <consortium name="The Broad Institute Microbial Omics Core"/>
            <consortium name="The Broad Institute Genomic Center for Infectious Diseases"/>
            <person name="Earl A."/>
            <person name="Manson A."/>
            <person name="Gilmore M."/>
            <person name="Schwartman J."/>
            <person name="Shea T."/>
            <person name="Abouelleil A."/>
            <person name="Cao P."/>
            <person name="Chapman S."/>
            <person name="Cusick C."/>
            <person name="Young S."/>
            <person name="Neafsey D."/>
            <person name="Nusbaum C."/>
            <person name="Birren B."/>
        </authorList>
    </citation>
    <scope>NUCLEOTIDE SEQUENCE</scope>
    <source>
        <strain evidence="3">9E7_DIV0242</strain>
    </source>
</reference>
<gene>
    <name evidence="3" type="ORF">A5888_002075</name>
    <name evidence="2" type="ORF">A5888_002752</name>
</gene>
<reference evidence="2" key="1">
    <citation type="submission" date="2017-05" db="EMBL/GenBank/DDBJ databases">
        <title>The Genome Sequence of Enterococcus sp. 9E7_DIV0242.</title>
        <authorList>
            <consortium name="The Broad Institute Genomics Platform"/>
            <consortium name="The Broad Institute Genomic Center for Infectious Diseases"/>
            <person name="Earl A."/>
            <person name="Manson A."/>
            <person name="Schwartman J."/>
            <person name="Gilmore M."/>
            <person name="Abouelleil A."/>
            <person name="Cao P."/>
            <person name="Chapman S."/>
            <person name="Cusick C."/>
            <person name="Shea T."/>
            <person name="Young S."/>
            <person name="Neafsey D."/>
            <person name="Nusbaum C."/>
            <person name="Birren B."/>
        </authorList>
    </citation>
    <scope>NUCLEOTIDE SEQUENCE [LARGE SCALE GENOMIC DNA]</scope>
    <source>
        <strain evidence="2">9E7_DIV0242</strain>
    </source>
</reference>
<feature type="transmembrane region" description="Helical" evidence="1">
    <location>
        <begin position="358"/>
        <end position="375"/>
    </location>
</feature>
<name>A0A242K541_9ENTE</name>
<feature type="transmembrane region" description="Helical" evidence="1">
    <location>
        <begin position="180"/>
        <end position="209"/>
    </location>
</feature>
<feature type="transmembrane region" description="Helical" evidence="1">
    <location>
        <begin position="387"/>
        <end position="404"/>
    </location>
</feature>
<dbReference type="InterPro" id="IPR018580">
    <property type="entry name" value="Uncharacterised_YfhO"/>
</dbReference>
<feature type="transmembrane region" description="Helical" evidence="1">
    <location>
        <begin position="75"/>
        <end position="94"/>
    </location>
</feature>
<dbReference type="Pfam" id="PF09586">
    <property type="entry name" value="YfhO"/>
    <property type="match status" value="1"/>
</dbReference>
<evidence type="ECO:0000256" key="1">
    <source>
        <dbReference type="SAM" id="Phobius"/>
    </source>
</evidence>
<proteinExistence type="predicted"/>
<feature type="transmembrane region" description="Helical" evidence="1">
    <location>
        <begin position="134"/>
        <end position="151"/>
    </location>
</feature>
<feature type="transmembrane region" description="Helical" evidence="1">
    <location>
        <begin position="324"/>
        <end position="346"/>
    </location>
</feature>
<feature type="transmembrane region" description="Helical" evidence="1">
    <location>
        <begin position="158"/>
        <end position="174"/>
    </location>
</feature>
<accession>A0A242K541</accession>
<protein>
    <recommendedName>
        <fullName evidence="5">YfhO family protein</fullName>
    </recommendedName>
</protein>
<evidence type="ECO:0000313" key="4">
    <source>
        <dbReference type="Proteomes" id="UP000195141"/>
    </source>
</evidence>
<feature type="transmembrane region" description="Helical" evidence="1">
    <location>
        <begin position="293"/>
        <end position="312"/>
    </location>
</feature>
<evidence type="ECO:0000313" key="3">
    <source>
        <dbReference type="EMBL" id="WYJ90318.1"/>
    </source>
</evidence>
<keyword evidence="4" id="KW-1185">Reference proteome</keyword>
<dbReference type="OrthoDB" id="9815466at2"/>
<dbReference type="Proteomes" id="UP000195141">
    <property type="component" value="Chromosome"/>
</dbReference>
<feature type="transmembrane region" description="Helical" evidence="1">
    <location>
        <begin position="7"/>
        <end position="27"/>
    </location>
</feature>
<feature type="transmembrane region" description="Helical" evidence="1">
    <location>
        <begin position="821"/>
        <end position="842"/>
    </location>
</feature>
<evidence type="ECO:0000313" key="2">
    <source>
        <dbReference type="EMBL" id="OTP14651.1"/>
    </source>
</evidence>
<dbReference type="PANTHER" id="PTHR38454">
    <property type="entry name" value="INTEGRAL MEMBRANE PROTEIN-RELATED"/>
    <property type="match status" value="1"/>
</dbReference>
<keyword evidence="1" id="KW-0812">Transmembrane</keyword>
<dbReference type="EMBL" id="NGMM01000004">
    <property type="protein sequence ID" value="OTP14651.1"/>
    <property type="molecule type" value="Genomic_DNA"/>
</dbReference>
<keyword evidence="1" id="KW-0472">Membrane</keyword>
<keyword evidence="1" id="KW-1133">Transmembrane helix</keyword>
<feature type="transmembrane region" description="Helical" evidence="1">
    <location>
        <begin position="229"/>
        <end position="249"/>
    </location>
</feature>
<feature type="transmembrane region" description="Helical" evidence="1">
    <location>
        <begin position="443"/>
        <end position="462"/>
    </location>
</feature>